<dbReference type="Proteomes" id="UP000012073">
    <property type="component" value="Unassembled WGS sequence"/>
</dbReference>
<dbReference type="EMBL" id="HG001806">
    <property type="protein sequence ID" value="CDF36838.1"/>
    <property type="molecule type" value="Genomic_DNA"/>
</dbReference>
<dbReference type="KEGG" id="ccp:CHC_T00005280001"/>
<organism evidence="1 2">
    <name type="scientific">Chondrus crispus</name>
    <name type="common">Carrageen Irish moss</name>
    <name type="synonym">Polymorpha crispa</name>
    <dbReference type="NCBI Taxonomy" id="2769"/>
    <lineage>
        <taxon>Eukaryota</taxon>
        <taxon>Rhodophyta</taxon>
        <taxon>Florideophyceae</taxon>
        <taxon>Rhodymeniophycidae</taxon>
        <taxon>Gigartinales</taxon>
        <taxon>Gigartinaceae</taxon>
        <taxon>Chondrus</taxon>
    </lineage>
</organism>
<gene>
    <name evidence="1" type="ORF">CHC_T00005280001</name>
</gene>
<dbReference type="RefSeq" id="XP_005716657.1">
    <property type="nucleotide sequence ID" value="XM_005716600.1"/>
</dbReference>
<dbReference type="AlphaFoldDB" id="R7QGD3"/>
<name>R7QGD3_CHOCR</name>
<evidence type="ECO:0000313" key="1">
    <source>
        <dbReference type="EMBL" id="CDF36838.1"/>
    </source>
</evidence>
<protein>
    <submittedName>
        <fullName evidence="1">Uncharacterized protein</fullName>
    </submittedName>
</protein>
<dbReference type="Gramene" id="CDF36838">
    <property type="protein sequence ID" value="CDF36838"/>
    <property type="gene ID" value="CHC_T00005280001"/>
</dbReference>
<evidence type="ECO:0000313" key="2">
    <source>
        <dbReference type="Proteomes" id="UP000012073"/>
    </source>
</evidence>
<keyword evidence="2" id="KW-1185">Reference proteome</keyword>
<sequence length="60" mass="6593">MGGEALQRFCGGLRGCGDSFIDICATGSGTGFTNSLEVDGAEERLWKPLSRQRERKDTRR</sequence>
<dbReference type="GeneID" id="17324363"/>
<accession>R7QGD3</accession>
<proteinExistence type="predicted"/>
<reference evidence="2" key="1">
    <citation type="journal article" date="2013" name="Proc. Natl. Acad. Sci. U.S.A.">
        <title>Genome structure and metabolic features in the red seaweed Chondrus crispus shed light on evolution of the Archaeplastida.</title>
        <authorList>
            <person name="Collen J."/>
            <person name="Porcel B."/>
            <person name="Carre W."/>
            <person name="Ball S.G."/>
            <person name="Chaparro C."/>
            <person name="Tonon T."/>
            <person name="Barbeyron T."/>
            <person name="Michel G."/>
            <person name="Noel B."/>
            <person name="Valentin K."/>
            <person name="Elias M."/>
            <person name="Artiguenave F."/>
            <person name="Arun A."/>
            <person name="Aury J.M."/>
            <person name="Barbosa-Neto J.F."/>
            <person name="Bothwell J.H."/>
            <person name="Bouget F.Y."/>
            <person name="Brillet L."/>
            <person name="Cabello-Hurtado F."/>
            <person name="Capella-Gutierrez S."/>
            <person name="Charrier B."/>
            <person name="Cladiere L."/>
            <person name="Cock J.M."/>
            <person name="Coelho S.M."/>
            <person name="Colleoni C."/>
            <person name="Czjzek M."/>
            <person name="Da Silva C."/>
            <person name="Delage L."/>
            <person name="Denoeud F."/>
            <person name="Deschamps P."/>
            <person name="Dittami S.M."/>
            <person name="Gabaldon T."/>
            <person name="Gachon C.M."/>
            <person name="Groisillier A."/>
            <person name="Herve C."/>
            <person name="Jabbari K."/>
            <person name="Katinka M."/>
            <person name="Kloareg B."/>
            <person name="Kowalczyk N."/>
            <person name="Labadie K."/>
            <person name="Leblanc C."/>
            <person name="Lopez P.J."/>
            <person name="McLachlan D.H."/>
            <person name="Meslet-Cladiere L."/>
            <person name="Moustafa A."/>
            <person name="Nehr Z."/>
            <person name="Nyvall Collen P."/>
            <person name="Panaud O."/>
            <person name="Partensky F."/>
            <person name="Poulain J."/>
            <person name="Rensing S.A."/>
            <person name="Rousvoal S."/>
            <person name="Samson G."/>
            <person name="Symeonidi A."/>
            <person name="Weissenbach J."/>
            <person name="Zambounis A."/>
            <person name="Wincker P."/>
            <person name="Boyen C."/>
        </authorList>
    </citation>
    <scope>NUCLEOTIDE SEQUENCE [LARGE SCALE GENOMIC DNA]</scope>
    <source>
        <strain evidence="2">cv. Stackhouse</strain>
    </source>
</reference>